<gene>
    <name evidence="1" type="ORF">BBC0122_019050</name>
</gene>
<dbReference type="AlphaFoldDB" id="A0A1U9MJV6"/>
<dbReference type="Proteomes" id="UP000189632">
    <property type="component" value="Chromosome"/>
</dbReference>
<name>A0A1U9MJV6_9HYPH</name>
<dbReference type="EMBL" id="CP015625">
    <property type="protein sequence ID" value="AQT48000.1"/>
    <property type="molecule type" value="Genomic_DNA"/>
</dbReference>
<evidence type="ECO:0000313" key="1">
    <source>
        <dbReference type="EMBL" id="AQT48000.1"/>
    </source>
</evidence>
<evidence type="ECO:0000313" key="2">
    <source>
        <dbReference type="Proteomes" id="UP000189632"/>
    </source>
</evidence>
<dbReference type="KEGG" id="bapi:BBC0122_019050"/>
<organism evidence="1 2">
    <name type="scientific">Bartonella choladocola</name>
    <dbReference type="NCBI Taxonomy" id="2750995"/>
    <lineage>
        <taxon>Bacteria</taxon>
        <taxon>Pseudomonadati</taxon>
        <taxon>Pseudomonadota</taxon>
        <taxon>Alphaproteobacteria</taxon>
        <taxon>Hyphomicrobiales</taxon>
        <taxon>Bartonellaceae</taxon>
        <taxon>Bartonella</taxon>
    </lineage>
</organism>
<protein>
    <submittedName>
        <fullName evidence="1">Uncharacterized protein</fullName>
    </submittedName>
</protein>
<dbReference type="OrthoDB" id="644376at2"/>
<accession>A0A1U9MJV6</accession>
<sequence length="302" mass="34751">MNIHALNINTANNAINTRTMLVSINISQWQGRMLDRRVTSEINDIHNATSDAGRYNKLLLNPKAFRKINSIAGRIRNGFYERTLPWMDDGQRIMSAHSYPDFVAWFNTEATEFHAAKEEFIADYPAYRDERHKELGDMYNPYDYPSVEDLATKFSLTRTIMPVPSGQDFRVDIAQAQVDQIRDDIERNVQTATMNAINDVYTRLSDVTSRMFEKLENYKPSFRVGDKAEGIFRDSLVENVRDLIKVLPALNITNDTSLFVIGKRMEALVRHDAEELRLNSHLRKSVAEEAKAINKEINNFLA</sequence>
<proteinExistence type="predicted"/>
<reference evidence="1 2" key="1">
    <citation type="submission" date="2016-11" db="EMBL/GenBank/DDBJ databases">
        <title>Comparative genomics of Bartonella apis.</title>
        <authorList>
            <person name="Engel P."/>
        </authorList>
    </citation>
    <scope>NUCLEOTIDE SEQUENCE [LARGE SCALE GENOMIC DNA]</scope>
    <source>
        <strain evidence="1 2">BBC0122</strain>
    </source>
</reference>
<keyword evidence="2" id="KW-1185">Reference proteome</keyword>
<dbReference type="RefSeq" id="WP_077993458.1">
    <property type="nucleotide sequence ID" value="NZ_CAXUOT020000003.1"/>
</dbReference>